<keyword evidence="2" id="KW-1185">Reference proteome</keyword>
<reference evidence="2" key="1">
    <citation type="submission" date="2016-11" db="EMBL/GenBank/DDBJ databases">
        <authorList>
            <person name="Varghese N."/>
            <person name="Submissions S."/>
        </authorList>
    </citation>
    <scope>NUCLEOTIDE SEQUENCE [LARGE SCALE GENOMIC DNA]</scope>
    <source>
        <strain evidence="2">DSM 100564</strain>
    </source>
</reference>
<organism evidence="1 2">
    <name type="scientific">Shimia gijangensis</name>
    <dbReference type="NCBI Taxonomy" id="1470563"/>
    <lineage>
        <taxon>Bacteria</taxon>
        <taxon>Pseudomonadati</taxon>
        <taxon>Pseudomonadota</taxon>
        <taxon>Alphaproteobacteria</taxon>
        <taxon>Rhodobacterales</taxon>
        <taxon>Roseobacteraceae</taxon>
    </lineage>
</organism>
<evidence type="ECO:0000313" key="2">
    <source>
        <dbReference type="Proteomes" id="UP000183982"/>
    </source>
</evidence>
<dbReference type="OrthoDB" id="7866455at2"/>
<gene>
    <name evidence="1" type="ORF">SAMN05444000_1094</name>
</gene>
<accession>A0A1M6JF97</accession>
<sequence>MSANCRLRLYKDKALSEPNRPIWSAIKKIGKHRFLVLGQFELYSKSDGGLFLEFFRIGKGNNDYNRGKLETLKRRKKATDPHLFGCLKILDKTFTAAAWICRDENQKYFHLTLLKIKEAAHAEGGAFKSSK</sequence>
<protein>
    <submittedName>
        <fullName evidence="1">Uncharacterized protein</fullName>
    </submittedName>
</protein>
<name>A0A1M6JF97_9RHOB</name>
<dbReference type="RefSeq" id="WP_073251864.1">
    <property type="nucleotide sequence ID" value="NZ_FQZQ01000009.1"/>
</dbReference>
<dbReference type="AlphaFoldDB" id="A0A1M6JF97"/>
<evidence type="ECO:0000313" key="1">
    <source>
        <dbReference type="EMBL" id="SHJ45302.1"/>
    </source>
</evidence>
<proteinExistence type="predicted"/>
<dbReference type="EMBL" id="FQZQ01000009">
    <property type="protein sequence ID" value="SHJ45302.1"/>
    <property type="molecule type" value="Genomic_DNA"/>
</dbReference>
<dbReference type="Proteomes" id="UP000183982">
    <property type="component" value="Unassembled WGS sequence"/>
</dbReference>